<feature type="transmembrane region" description="Helical" evidence="1">
    <location>
        <begin position="156"/>
        <end position="178"/>
    </location>
</feature>
<evidence type="ECO:0000313" key="2">
    <source>
        <dbReference type="EMBL" id="MBK5897157.1"/>
    </source>
</evidence>
<gene>
    <name evidence="2" type="ORF">JJN12_05060</name>
</gene>
<feature type="transmembrane region" description="Helical" evidence="1">
    <location>
        <begin position="93"/>
        <end position="111"/>
    </location>
</feature>
<dbReference type="InterPro" id="IPR005325">
    <property type="entry name" value="DUF308_memb"/>
</dbReference>
<keyword evidence="3" id="KW-1185">Reference proteome</keyword>
<comment type="caution">
    <text evidence="2">The sequence shown here is derived from an EMBL/GenBank/DDBJ whole genome shotgun (WGS) entry which is preliminary data.</text>
</comment>
<dbReference type="EMBL" id="JAEPRJ010000001">
    <property type="protein sequence ID" value="MBK5897157.1"/>
    <property type="molecule type" value="Genomic_DNA"/>
</dbReference>
<accession>A0ABS1IZ47</accession>
<dbReference type="Pfam" id="PF03729">
    <property type="entry name" value="DUF308"/>
    <property type="match status" value="2"/>
</dbReference>
<reference evidence="2 3" key="1">
    <citation type="submission" date="2021-01" db="EMBL/GenBank/DDBJ databases">
        <title>Isolation and description of Catonella massiliensis sp. nov., a novel Catonella species, isolated from a stable periodontitis subject.</title>
        <authorList>
            <person name="Antezack A."/>
            <person name="Boxberger M."/>
            <person name="La Scola B."/>
            <person name="Monnet-Corti V."/>
        </authorList>
    </citation>
    <scope>NUCLEOTIDE SEQUENCE [LARGE SCALE GENOMIC DNA]</scope>
    <source>
        <strain evidence="2 3">Marseille-Q4567</strain>
    </source>
</reference>
<keyword evidence="1" id="KW-0812">Transmembrane</keyword>
<name>A0ABS1IZ47_9FIRM</name>
<feature type="transmembrane region" description="Helical" evidence="1">
    <location>
        <begin position="7"/>
        <end position="27"/>
    </location>
</feature>
<feature type="transmembrane region" description="Helical" evidence="1">
    <location>
        <begin position="131"/>
        <end position="150"/>
    </location>
</feature>
<dbReference type="InterPro" id="IPR052712">
    <property type="entry name" value="Acid_resist_chaperone_HdeD"/>
</dbReference>
<dbReference type="Proteomes" id="UP000604730">
    <property type="component" value="Unassembled WGS sequence"/>
</dbReference>
<feature type="transmembrane region" description="Helical" evidence="1">
    <location>
        <begin position="33"/>
        <end position="52"/>
    </location>
</feature>
<keyword evidence="1" id="KW-0472">Membrane</keyword>
<dbReference type="PANTHER" id="PTHR34989:SF1">
    <property type="entry name" value="PROTEIN HDED"/>
    <property type="match status" value="1"/>
</dbReference>
<evidence type="ECO:0000313" key="3">
    <source>
        <dbReference type="Proteomes" id="UP000604730"/>
    </source>
</evidence>
<feature type="transmembrane region" description="Helical" evidence="1">
    <location>
        <begin position="64"/>
        <end position="87"/>
    </location>
</feature>
<evidence type="ECO:0000256" key="1">
    <source>
        <dbReference type="SAM" id="Phobius"/>
    </source>
</evidence>
<organism evidence="2 3">
    <name type="scientific">Catonella massiliensis</name>
    <dbReference type="NCBI Taxonomy" id="2799636"/>
    <lineage>
        <taxon>Bacteria</taxon>
        <taxon>Bacillati</taxon>
        <taxon>Bacillota</taxon>
        <taxon>Clostridia</taxon>
        <taxon>Lachnospirales</taxon>
        <taxon>Lachnospiraceae</taxon>
        <taxon>Catonella</taxon>
    </lineage>
</organism>
<keyword evidence="1" id="KW-1133">Transmembrane helix</keyword>
<protein>
    <submittedName>
        <fullName evidence="2">DUF308 domain-containing protein</fullName>
    </submittedName>
</protein>
<dbReference type="PANTHER" id="PTHR34989">
    <property type="entry name" value="PROTEIN HDED"/>
    <property type="match status" value="1"/>
</dbReference>
<proteinExistence type="predicted"/>
<sequence length="179" mass="19369">MKTSRIVTFILGIVMIITGMYCLMNPVMTYMTLGYVVGVNMIIDSVGGIILWHERKKEGMSSGWELAGAIASLVFGIILIGSTAMQLIVDMTIVYLAAIWLIVVGVIRIMVALRIHKVRKALDAEILGRRWWLILIAGILLIVCGVLSLFNPTGLIVAIGINFGLNIIIAGANMIAVAA</sequence>
<dbReference type="RefSeq" id="WP_208428662.1">
    <property type="nucleotide sequence ID" value="NZ_JAEPRJ010000001.1"/>
</dbReference>